<dbReference type="AlphaFoldDB" id="A0AAE0R209"/>
<dbReference type="InterPro" id="IPR043136">
    <property type="entry name" value="B30.2/SPRY_sf"/>
</dbReference>
<dbReference type="Proteomes" id="UP001274896">
    <property type="component" value="Unassembled WGS sequence"/>
</dbReference>
<keyword evidence="1" id="KW-0175">Coiled coil</keyword>
<proteinExistence type="predicted"/>
<feature type="region of interest" description="Disordered" evidence="2">
    <location>
        <begin position="125"/>
        <end position="163"/>
    </location>
</feature>
<feature type="compositionally biased region" description="Polar residues" evidence="2">
    <location>
        <begin position="135"/>
        <end position="150"/>
    </location>
</feature>
<evidence type="ECO:0000313" key="4">
    <source>
        <dbReference type="EMBL" id="KAK3540160.1"/>
    </source>
</evidence>
<dbReference type="PRINTS" id="PR01407">
    <property type="entry name" value="BUTYPHLNCDUF"/>
</dbReference>
<evidence type="ECO:0000256" key="1">
    <source>
        <dbReference type="SAM" id="Coils"/>
    </source>
</evidence>
<sequence length="461" mass="51973">MASADEESEVSTMMSRNQPGRNRASSRSMEQTTDFTRSPETGSTEMSRNGRNRTSSRSMEQTTNFTGSPETGSSVSADAYLSDSSSVFNSDAEESSGMTLHRTGSMRSVTSYESACSLDSVPEVLDDAYRPDSPGGQSLPSERSSAFTCNSEQSSRESRMSSSSDCSLFSIRRAEDLSEEPPLPAGPDDVPCDFCTESKKKAFKSCLLCLRSFCERHVRDHYIYKELEQHPLVEATRNINVHNELSELKQTIRKLSEENRTLRERLKSLEESSNAPKLPAYICKGIIPTAANIVLDPETAHRALVISHGGKRVRMGQKNKVKPGLQRFDKWECVLAKNGFSSGRHYWQVEVNKEFTIGVMKSSAQRNSRFTFGPFQGYWCIYHFWLSFSALEDRVVRLPLNAVPQVLGVCVDVDEKWVTFYNAETQEQIYTFKNMKLAPGDMVYPFFRTVERTMDLQICVF</sequence>
<evidence type="ECO:0000313" key="5">
    <source>
        <dbReference type="Proteomes" id="UP001274896"/>
    </source>
</evidence>
<dbReference type="SUPFAM" id="SSF49899">
    <property type="entry name" value="Concanavalin A-like lectins/glucanases"/>
    <property type="match status" value="1"/>
</dbReference>
<feature type="region of interest" description="Disordered" evidence="2">
    <location>
        <begin position="1"/>
        <end position="109"/>
    </location>
</feature>
<comment type="caution">
    <text evidence="4">The sequence shown here is derived from an EMBL/GenBank/DDBJ whole genome shotgun (WGS) entry which is preliminary data.</text>
</comment>
<keyword evidence="5" id="KW-1185">Reference proteome</keyword>
<feature type="compositionally biased region" description="Low complexity" evidence="2">
    <location>
        <begin position="47"/>
        <end position="58"/>
    </location>
</feature>
<dbReference type="Pfam" id="PF13765">
    <property type="entry name" value="PRY"/>
    <property type="match status" value="1"/>
</dbReference>
<dbReference type="Pfam" id="PF00622">
    <property type="entry name" value="SPRY"/>
    <property type="match status" value="1"/>
</dbReference>
<dbReference type="SMART" id="SM00589">
    <property type="entry name" value="PRY"/>
    <property type="match status" value="1"/>
</dbReference>
<dbReference type="Gene3D" id="2.60.120.920">
    <property type="match status" value="1"/>
</dbReference>
<dbReference type="EMBL" id="JAUCMX010000007">
    <property type="protein sequence ID" value="KAK3540160.1"/>
    <property type="molecule type" value="Genomic_DNA"/>
</dbReference>
<organism evidence="4 5">
    <name type="scientific">Hemibagrus guttatus</name>
    <dbReference type="NCBI Taxonomy" id="175788"/>
    <lineage>
        <taxon>Eukaryota</taxon>
        <taxon>Metazoa</taxon>
        <taxon>Chordata</taxon>
        <taxon>Craniata</taxon>
        <taxon>Vertebrata</taxon>
        <taxon>Euteleostomi</taxon>
        <taxon>Actinopterygii</taxon>
        <taxon>Neopterygii</taxon>
        <taxon>Teleostei</taxon>
        <taxon>Ostariophysi</taxon>
        <taxon>Siluriformes</taxon>
        <taxon>Bagridae</taxon>
        <taxon>Hemibagrus</taxon>
    </lineage>
</organism>
<name>A0AAE0R209_9TELE</name>
<feature type="coiled-coil region" evidence="1">
    <location>
        <begin position="238"/>
        <end position="272"/>
    </location>
</feature>
<dbReference type="InterPro" id="IPR003877">
    <property type="entry name" value="SPRY_dom"/>
</dbReference>
<dbReference type="PANTHER" id="PTHR24103">
    <property type="entry name" value="E3 UBIQUITIN-PROTEIN LIGASE TRIM"/>
    <property type="match status" value="1"/>
</dbReference>
<dbReference type="InterPro" id="IPR013320">
    <property type="entry name" value="ConA-like_dom_sf"/>
</dbReference>
<dbReference type="InterPro" id="IPR003879">
    <property type="entry name" value="Butyrophylin_SPRY"/>
</dbReference>
<protein>
    <recommendedName>
        <fullName evidence="3">B30.2/SPRY domain-containing protein</fullName>
    </recommendedName>
</protein>
<evidence type="ECO:0000259" key="3">
    <source>
        <dbReference type="PROSITE" id="PS50188"/>
    </source>
</evidence>
<feature type="compositionally biased region" description="Polar residues" evidence="2">
    <location>
        <begin position="59"/>
        <end position="89"/>
    </location>
</feature>
<dbReference type="InterPro" id="IPR006574">
    <property type="entry name" value="PRY"/>
</dbReference>
<dbReference type="SMART" id="SM00449">
    <property type="entry name" value="SPRY"/>
    <property type="match status" value="1"/>
</dbReference>
<dbReference type="InterPro" id="IPR001870">
    <property type="entry name" value="B30.2/SPRY"/>
</dbReference>
<dbReference type="InterPro" id="IPR050143">
    <property type="entry name" value="TRIM/RBCC"/>
</dbReference>
<reference evidence="4" key="1">
    <citation type="submission" date="2023-06" db="EMBL/GenBank/DDBJ databases">
        <title>Male Hemibagrus guttatus genome.</title>
        <authorList>
            <person name="Bian C."/>
        </authorList>
    </citation>
    <scope>NUCLEOTIDE SEQUENCE</scope>
    <source>
        <strain evidence="4">Male_cb2023</strain>
        <tissue evidence="4">Muscle</tissue>
    </source>
</reference>
<dbReference type="CDD" id="cd19802">
    <property type="entry name" value="Bbox1_TRIM8-like"/>
    <property type="match status" value="1"/>
</dbReference>
<feature type="domain" description="B30.2/SPRY" evidence="3">
    <location>
        <begin position="273"/>
        <end position="461"/>
    </location>
</feature>
<evidence type="ECO:0000256" key="2">
    <source>
        <dbReference type="SAM" id="MobiDB-lite"/>
    </source>
</evidence>
<dbReference type="PROSITE" id="PS50188">
    <property type="entry name" value="B302_SPRY"/>
    <property type="match status" value="1"/>
</dbReference>
<feature type="compositionally biased region" description="Polar residues" evidence="2">
    <location>
        <begin position="10"/>
        <end position="46"/>
    </location>
</feature>
<gene>
    <name evidence="4" type="ORF">QTP70_027067</name>
</gene>
<accession>A0AAE0R209</accession>
<dbReference type="Gene3D" id="4.10.830.40">
    <property type="match status" value="1"/>
</dbReference>